<dbReference type="AlphaFoldDB" id="A0A3D9QVR4"/>
<dbReference type="RefSeq" id="WP_116191936.1">
    <property type="nucleotide sequence ID" value="NZ_QTTN01000043.1"/>
</dbReference>
<proteinExistence type="predicted"/>
<name>A0A3D9QVR4_9BACL</name>
<evidence type="ECO:0000313" key="1">
    <source>
        <dbReference type="EMBL" id="REE67316.1"/>
    </source>
</evidence>
<comment type="caution">
    <text evidence="1">The sequence shown here is derived from an EMBL/GenBank/DDBJ whole genome shotgun (WGS) entry which is preliminary data.</text>
</comment>
<organism evidence="1 2">
    <name type="scientific">Paenibacillus taihuensis</name>
    <dbReference type="NCBI Taxonomy" id="1156355"/>
    <lineage>
        <taxon>Bacteria</taxon>
        <taxon>Bacillati</taxon>
        <taxon>Bacillota</taxon>
        <taxon>Bacilli</taxon>
        <taxon>Bacillales</taxon>
        <taxon>Paenibacillaceae</taxon>
        <taxon>Paenibacillus</taxon>
    </lineage>
</organism>
<keyword evidence="2" id="KW-1185">Reference proteome</keyword>
<dbReference type="Gene3D" id="3.40.50.720">
    <property type="entry name" value="NAD(P)-binding Rossmann-like Domain"/>
    <property type="match status" value="1"/>
</dbReference>
<reference evidence="1 2" key="1">
    <citation type="submission" date="2018-08" db="EMBL/GenBank/DDBJ databases">
        <title>Genomic Encyclopedia of Type Strains, Phase III (KMG-III): the genomes of soil and plant-associated and newly described type strains.</title>
        <authorList>
            <person name="Whitman W."/>
        </authorList>
    </citation>
    <scope>NUCLEOTIDE SEQUENCE [LARGE SCALE GENOMIC DNA]</scope>
    <source>
        <strain evidence="1 2">CGMCC 1.10966</strain>
    </source>
</reference>
<dbReference type="InterPro" id="IPR036291">
    <property type="entry name" value="NAD(P)-bd_dom_sf"/>
</dbReference>
<sequence>MKTIGLIDLYLDEWHAEMYPGWIEQATNGKMKVAYGYGKIDKPGGVSNAQFCVEKNIQLLDSIEEIVEKSDYLIVLAPDHPEYHEELSQLPLRSGKPTYVDKTFAPDRQTAFRMFELARKHGTPLCSSSALRFASEYDEADRSGIASIAGTGPGRFDNYSIHQIEPIVSLMESPPTRVMYIGTPNFPALLIEFAGGKQATIHHFGGDCPFGMTIGYTAGKTKQIQVKSDFFISFIERLVAFFGTGQPIAPEAETIAIISIIEFGLKAADTPFMWVKLPS</sequence>
<gene>
    <name evidence="1" type="ORF">A8990_14321</name>
</gene>
<evidence type="ECO:0000313" key="2">
    <source>
        <dbReference type="Proteomes" id="UP000256304"/>
    </source>
</evidence>
<evidence type="ECO:0008006" key="3">
    <source>
        <dbReference type="Google" id="ProtNLM"/>
    </source>
</evidence>
<protein>
    <recommendedName>
        <fullName evidence="3">Gfo/Idh/MocA-like oxidoreductase N-terminal domain-containing protein</fullName>
    </recommendedName>
</protein>
<dbReference type="SUPFAM" id="SSF51735">
    <property type="entry name" value="NAD(P)-binding Rossmann-fold domains"/>
    <property type="match status" value="1"/>
</dbReference>
<accession>A0A3D9QVR4</accession>
<dbReference type="OrthoDB" id="2923860at2"/>
<dbReference type="EMBL" id="QTTN01000043">
    <property type="protein sequence ID" value="REE67316.1"/>
    <property type="molecule type" value="Genomic_DNA"/>
</dbReference>
<dbReference type="Proteomes" id="UP000256304">
    <property type="component" value="Unassembled WGS sequence"/>
</dbReference>